<sequence>MFDSCSSVFKKLEKEFEAKTYILGRIQHSNIVKLLCCISSEDSKLLVYEYRENGRLDRWIHGKANGGSDSDSGWARIGRLDWPKRFQIAIGAPQGLCYMHHSCSPPIVHRDV</sequence>
<keyword evidence="2" id="KW-1185">Reference proteome</keyword>
<protein>
    <submittedName>
        <fullName evidence="1">Uncharacterized protein</fullName>
    </submittedName>
</protein>
<proteinExistence type="predicted"/>
<accession>A0ACC2M8Q6</accession>
<evidence type="ECO:0000313" key="1">
    <source>
        <dbReference type="EMBL" id="KAJ8641537.1"/>
    </source>
</evidence>
<gene>
    <name evidence="1" type="ORF">MRB53_018231</name>
</gene>
<name>A0ACC2M8Q6_PERAE</name>
<organism evidence="1 2">
    <name type="scientific">Persea americana</name>
    <name type="common">Avocado</name>
    <dbReference type="NCBI Taxonomy" id="3435"/>
    <lineage>
        <taxon>Eukaryota</taxon>
        <taxon>Viridiplantae</taxon>
        <taxon>Streptophyta</taxon>
        <taxon>Embryophyta</taxon>
        <taxon>Tracheophyta</taxon>
        <taxon>Spermatophyta</taxon>
        <taxon>Magnoliopsida</taxon>
        <taxon>Magnoliidae</taxon>
        <taxon>Laurales</taxon>
        <taxon>Lauraceae</taxon>
        <taxon>Persea</taxon>
    </lineage>
</organism>
<dbReference type="Proteomes" id="UP001234297">
    <property type="component" value="Chromosome 5"/>
</dbReference>
<dbReference type="EMBL" id="CM056813">
    <property type="protein sequence ID" value="KAJ8641537.1"/>
    <property type="molecule type" value="Genomic_DNA"/>
</dbReference>
<evidence type="ECO:0000313" key="2">
    <source>
        <dbReference type="Proteomes" id="UP001234297"/>
    </source>
</evidence>
<comment type="caution">
    <text evidence="1">The sequence shown here is derived from an EMBL/GenBank/DDBJ whole genome shotgun (WGS) entry which is preliminary data.</text>
</comment>
<reference evidence="1 2" key="1">
    <citation type="journal article" date="2022" name="Hortic Res">
        <title>A haplotype resolved chromosomal level avocado genome allows analysis of novel avocado genes.</title>
        <authorList>
            <person name="Nath O."/>
            <person name="Fletcher S.J."/>
            <person name="Hayward A."/>
            <person name="Shaw L.M."/>
            <person name="Masouleh A.K."/>
            <person name="Furtado A."/>
            <person name="Henry R.J."/>
            <person name="Mitter N."/>
        </authorList>
    </citation>
    <scope>NUCLEOTIDE SEQUENCE [LARGE SCALE GENOMIC DNA]</scope>
    <source>
        <strain evidence="2">cv. Hass</strain>
    </source>
</reference>